<dbReference type="PROSITE" id="PS50207">
    <property type="entry name" value="CASPASE_P10"/>
    <property type="match status" value="1"/>
</dbReference>
<name>A0A7R9MD18_9ACAR</name>
<keyword evidence="3" id="KW-0053">Apoptosis</keyword>
<dbReference type="PANTHER" id="PTHR47901">
    <property type="entry name" value="CASPASE RECRUITMENT DOMAIN-CONTAINING PROTEIN 18"/>
    <property type="match status" value="1"/>
</dbReference>
<dbReference type="EMBL" id="OC928784">
    <property type="protein sequence ID" value="CAD7657933.1"/>
    <property type="molecule type" value="Genomic_DNA"/>
</dbReference>
<dbReference type="InterPro" id="IPR002138">
    <property type="entry name" value="Pept_C14_p10"/>
</dbReference>
<keyword evidence="2" id="KW-0645">Protease</keyword>
<dbReference type="GO" id="GO:0006508">
    <property type="term" value="P:proteolysis"/>
    <property type="evidence" value="ECO:0007669"/>
    <property type="project" value="UniProtKB-KW"/>
</dbReference>
<dbReference type="SMART" id="SM00115">
    <property type="entry name" value="CASc"/>
    <property type="match status" value="1"/>
</dbReference>
<evidence type="ECO:0000256" key="4">
    <source>
        <dbReference type="ARBA" id="ARBA00022801"/>
    </source>
</evidence>
<reference evidence="8" key="1">
    <citation type="submission" date="2020-11" db="EMBL/GenBank/DDBJ databases">
        <authorList>
            <person name="Tran Van P."/>
        </authorList>
    </citation>
    <scope>NUCLEOTIDE SEQUENCE</scope>
</reference>
<keyword evidence="9" id="KW-1185">Reference proteome</keyword>
<evidence type="ECO:0000259" key="6">
    <source>
        <dbReference type="PROSITE" id="PS50207"/>
    </source>
</evidence>
<feature type="domain" description="Caspase family p20" evidence="7">
    <location>
        <begin position="1"/>
        <end position="75"/>
    </location>
</feature>
<dbReference type="OrthoDB" id="6044770at2759"/>
<dbReference type="EMBL" id="CAJPVJ010013959">
    <property type="protein sequence ID" value="CAG2175119.1"/>
    <property type="molecule type" value="Genomic_DNA"/>
</dbReference>
<dbReference type="InterPro" id="IPR029030">
    <property type="entry name" value="Caspase-like_dom_sf"/>
</dbReference>
<dbReference type="Pfam" id="PF00656">
    <property type="entry name" value="Peptidase_C14"/>
    <property type="match status" value="1"/>
</dbReference>
<evidence type="ECO:0000259" key="7">
    <source>
        <dbReference type="PROSITE" id="PS50208"/>
    </source>
</evidence>
<evidence type="ECO:0000256" key="1">
    <source>
        <dbReference type="ARBA" id="ARBA00010134"/>
    </source>
</evidence>
<dbReference type="InterPro" id="IPR002398">
    <property type="entry name" value="Pept_C14"/>
</dbReference>
<keyword evidence="4" id="KW-0378">Hydrolase</keyword>
<dbReference type="AlphaFoldDB" id="A0A7R9MD18"/>
<dbReference type="GO" id="GO:0006915">
    <property type="term" value="P:apoptotic process"/>
    <property type="evidence" value="ECO:0007669"/>
    <property type="project" value="UniProtKB-KW"/>
</dbReference>
<organism evidence="8">
    <name type="scientific">Oppiella nova</name>
    <dbReference type="NCBI Taxonomy" id="334625"/>
    <lineage>
        <taxon>Eukaryota</taxon>
        <taxon>Metazoa</taxon>
        <taxon>Ecdysozoa</taxon>
        <taxon>Arthropoda</taxon>
        <taxon>Chelicerata</taxon>
        <taxon>Arachnida</taxon>
        <taxon>Acari</taxon>
        <taxon>Acariformes</taxon>
        <taxon>Sarcoptiformes</taxon>
        <taxon>Oribatida</taxon>
        <taxon>Brachypylina</taxon>
        <taxon>Oppioidea</taxon>
        <taxon>Oppiidae</taxon>
        <taxon>Oppiella</taxon>
    </lineage>
</organism>
<dbReference type="InterPro" id="IPR015917">
    <property type="entry name" value="Pept_C14A"/>
</dbReference>
<evidence type="ECO:0000256" key="3">
    <source>
        <dbReference type="ARBA" id="ARBA00022703"/>
    </source>
</evidence>
<dbReference type="SUPFAM" id="SSF52129">
    <property type="entry name" value="Caspase-like"/>
    <property type="match status" value="1"/>
</dbReference>
<evidence type="ECO:0000256" key="2">
    <source>
        <dbReference type="ARBA" id="ARBA00022670"/>
    </source>
</evidence>
<dbReference type="Proteomes" id="UP000728032">
    <property type="component" value="Unassembled WGS sequence"/>
</dbReference>
<dbReference type="GO" id="GO:0004197">
    <property type="term" value="F:cysteine-type endopeptidase activity"/>
    <property type="evidence" value="ECO:0007669"/>
    <property type="project" value="InterPro"/>
</dbReference>
<dbReference type="PANTHER" id="PTHR47901:SF8">
    <property type="entry name" value="CASPASE-3"/>
    <property type="match status" value="1"/>
</dbReference>
<protein>
    <submittedName>
        <fullName evidence="8">Uncharacterized protein</fullName>
    </submittedName>
</protein>
<gene>
    <name evidence="8" type="ORF">ONB1V03_LOCUS14558</name>
</gene>
<evidence type="ECO:0000256" key="5">
    <source>
        <dbReference type="RuleBase" id="RU003971"/>
    </source>
</evidence>
<dbReference type="InterPro" id="IPR001309">
    <property type="entry name" value="Pept_C14_p20"/>
</dbReference>
<dbReference type="InterPro" id="IPR011600">
    <property type="entry name" value="Pept_C14_caspase"/>
</dbReference>
<evidence type="ECO:0000313" key="8">
    <source>
        <dbReference type="EMBL" id="CAD7657933.1"/>
    </source>
</evidence>
<dbReference type="PRINTS" id="PR00376">
    <property type="entry name" value="IL1BCENZYME"/>
</dbReference>
<evidence type="ECO:0000313" key="9">
    <source>
        <dbReference type="Proteomes" id="UP000728032"/>
    </source>
</evidence>
<proteinExistence type="inferred from homology"/>
<comment type="similarity">
    <text evidence="1 5">Belongs to the peptidase C14A family.</text>
</comment>
<accession>A0A7R9MD18</accession>
<feature type="domain" description="Caspase family p10" evidence="6">
    <location>
        <begin position="103"/>
        <end position="153"/>
    </location>
</feature>
<dbReference type="PROSITE" id="PS50208">
    <property type="entry name" value="CASPASE_P20"/>
    <property type="match status" value="1"/>
</dbReference>
<sequence length="198" mass="22129">MKNLLQTVIAMSEQLVEHDALAVVILSHGIKDEIYGTDGKTIAVDTILEFFNNQNCPALINKPKMFFLSACRGSQIDTGIMMPLGLKASSPFGASLGVRPNHVPTWSDIFVYYSTIEGYASLRNTNTGSWFGYELANSLAEFAHREHLHDLITIKVAERLHERISQMNGNSVKQAIETQTKGFVKKNRVHLEYFIGVK</sequence>
<dbReference type="Gene3D" id="3.40.50.1460">
    <property type="match status" value="1"/>
</dbReference>